<evidence type="ECO:0000256" key="4">
    <source>
        <dbReference type="ARBA" id="ARBA00022617"/>
    </source>
</evidence>
<dbReference type="EC" id="2.8.5.2" evidence="14"/>
<keyword evidence="6 14" id="KW-0479">Metal-binding</keyword>
<keyword evidence="10 14" id="KW-0408">Iron</keyword>
<accession>A0A135HP25</accession>
<evidence type="ECO:0000256" key="12">
    <source>
        <dbReference type="ARBA" id="ARBA00048077"/>
    </source>
</evidence>
<feature type="domain" description="Cytochrome c" evidence="19">
    <location>
        <begin position="160"/>
        <end position="252"/>
    </location>
</feature>
<evidence type="ECO:0000313" key="21">
    <source>
        <dbReference type="Proteomes" id="UP000070107"/>
    </source>
</evidence>
<feature type="binding site" description="covalent" evidence="16">
    <location>
        <position position="74"/>
    </location>
    <ligand>
        <name>heme c</name>
        <dbReference type="ChEBI" id="CHEBI:61717"/>
        <label>1</label>
    </ligand>
</feature>
<proteinExistence type="inferred from homology"/>
<evidence type="ECO:0000256" key="7">
    <source>
        <dbReference type="ARBA" id="ARBA00022729"/>
    </source>
</evidence>
<evidence type="ECO:0000256" key="14">
    <source>
        <dbReference type="PIRNR" id="PIRNR038455"/>
    </source>
</evidence>
<dbReference type="NCBIfam" id="TIGR04484">
    <property type="entry name" value="thiosulf_SoxA"/>
    <property type="match status" value="1"/>
</dbReference>
<dbReference type="GO" id="GO:0016669">
    <property type="term" value="F:oxidoreductase activity, acting on a sulfur group of donors, cytochrome as acceptor"/>
    <property type="evidence" value="ECO:0007669"/>
    <property type="project" value="InterPro"/>
</dbReference>
<feature type="binding site" description="axial binding residue" evidence="17">
    <location>
        <position position="78"/>
    </location>
    <ligand>
        <name>heme c</name>
        <dbReference type="ChEBI" id="CHEBI:61717"/>
        <label>1</label>
    </ligand>
    <ligandPart>
        <name>Fe</name>
        <dbReference type="ChEBI" id="CHEBI:18248"/>
    </ligandPart>
</feature>
<feature type="domain" description="Cytochrome c" evidence="19">
    <location>
        <begin position="58"/>
        <end position="145"/>
    </location>
</feature>
<comment type="caution">
    <text evidence="20">The sequence shown here is derived from an EMBL/GenBank/DDBJ whole genome shotgun (WGS) entry which is preliminary data.</text>
</comment>
<feature type="binding site" description="covalent" evidence="16">
    <location>
        <position position="178"/>
    </location>
    <ligand>
        <name>heme c</name>
        <dbReference type="ChEBI" id="CHEBI:61717"/>
        <label>2</label>
    </ligand>
</feature>
<dbReference type="GO" id="GO:0046872">
    <property type="term" value="F:metal ion binding"/>
    <property type="evidence" value="ECO:0007669"/>
    <property type="project" value="UniProtKB-KW"/>
</dbReference>
<feature type="binding site" evidence="16">
    <location>
        <position position="216"/>
    </location>
    <ligand>
        <name>substrate</name>
    </ligand>
</feature>
<protein>
    <recommendedName>
        <fullName evidence="14">SoxAX cytochrome complex subunit A</fullName>
        <ecNumber evidence="14">2.8.5.2</ecNumber>
    </recommendedName>
    <alternativeName>
        <fullName evidence="14">Protein SoxA</fullName>
    </alternativeName>
    <alternativeName>
        <fullName evidence="14">Sulfur oxidizing protein A</fullName>
    </alternativeName>
    <alternativeName>
        <fullName evidence="14">Thiosulfate-oxidizing multienzyme system protein SoxA</fullName>
    </alternativeName>
</protein>
<comment type="subunit">
    <text evidence="2 14">Heterodimer of SoxA and SoxX.</text>
</comment>
<evidence type="ECO:0000256" key="2">
    <source>
        <dbReference type="ARBA" id="ARBA00011530"/>
    </source>
</evidence>
<dbReference type="InterPro" id="IPR009056">
    <property type="entry name" value="Cyt_c-like_dom"/>
</dbReference>
<evidence type="ECO:0000259" key="19">
    <source>
        <dbReference type="Pfam" id="PF21342"/>
    </source>
</evidence>
<evidence type="ECO:0000256" key="3">
    <source>
        <dbReference type="ARBA" id="ARBA00022448"/>
    </source>
</evidence>
<dbReference type="OrthoDB" id="7916986at2"/>
<dbReference type="GO" id="GO:0070069">
    <property type="term" value="C:cytochrome complex"/>
    <property type="evidence" value="ECO:0007669"/>
    <property type="project" value="InterPro"/>
</dbReference>
<feature type="binding site" description="axial binding residue" evidence="17">
    <location>
        <position position="220"/>
    </location>
    <ligand>
        <name>heme c</name>
        <dbReference type="ChEBI" id="CHEBI:61717"/>
        <label>2</label>
    </ligand>
    <ligandPart>
        <name>Fe</name>
        <dbReference type="ChEBI" id="CHEBI:18248"/>
    </ligandPart>
</feature>
<evidence type="ECO:0000256" key="16">
    <source>
        <dbReference type="PIRSR" id="PIRSR038455-2"/>
    </source>
</evidence>
<feature type="active site" description="Cysteine persulfide intermediate" evidence="15">
    <location>
        <position position="220"/>
    </location>
</feature>
<evidence type="ECO:0000256" key="6">
    <source>
        <dbReference type="ARBA" id="ARBA00022723"/>
    </source>
</evidence>
<keyword evidence="8 14" id="KW-0574">Periplasm</keyword>
<dbReference type="GO" id="GO:0019417">
    <property type="term" value="P:sulfur oxidation"/>
    <property type="evidence" value="ECO:0007669"/>
    <property type="project" value="InterPro"/>
</dbReference>
<dbReference type="Gene3D" id="1.10.760.10">
    <property type="entry name" value="Cytochrome c-like domain"/>
    <property type="match status" value="2"/>
</dbReference>
<evidence type="ECO:0000256" key="15">
    <source>
        <dbReference type="PIRSR" id="PIRSR038455-1"/>
    </source>
</evidence>
<dbReference type="SUPFAM" id="SSF46626">
    <property type="entry name" value="Cytochrome c"/>
    <property type="match status" value="2"/>
</dbReference>
<keyword evidence="5 14" id="KW-0808">Transferase</keyword>
<comment type="function">
    <text evidence="14">C-type diheme cytochrome, which is part of the SoxAX cytochrome complex involved in sulfur oxidation. The SoxAX complex catalyzes the formation of a heterodisulfide bond between the conserved cysteine residue on a sulfur carrier SoxYZ complex subunit SoxY and thiosulfate or other inorganic sulfur substrates. This leads to the liberation of two electrons, which may be transferred from the SoxAX complex to another cytochrome c that then channels them into the respiratory electron transport chain. Some electrons may be used for reductive CO(2) fixation.</text>
</comment>
<evidence type="ECO:0000256" key="18">
    <source>
        <dbReference type="SAM" id="SignalP"/>
    </source>
</evidence>
<keyword evidence="7 18" id="KW-0732">Signal</keyword>
<evidence type="ECO:0000256" key="5">
    <source>
        <dbReference type="ARBA" id="ARBA00022679"/>
    </source>
</evidence>
<feature type="chain" id="PRO_5007465150" description="SoxAX cytochrome complex subunit A" evidence="18">
    <location>
        <begin position="22"/>
        <end position="259"/>
    </location>
</feature>
<keyword evidence="21" id="KW-1185">Reference proteome</keyword>
<gene>
    <name evidence="20" type="ORF">ATN84_22350</name>
</gene>
<comment type="catalytic activity">
    <reaction evidence="13 14">
        <text>S-sulfanyl-L-cysteinyl-[SoxY protein] + thiosulfate + 2 Fe(III)-[cytochrome c] = S-(2-sulfodisulfanyl)-L-cysteinyl-[SoxY protein] + 2 Fe(II)-[cytochrome c] + 2 H(+)</text>
        <dbReference type="Rhea" id="RHEA:51224"/>
        <dbReference type="Rhea" id="RHEA-COMP:10350"/>
        <dbReference type="Rhea" id="RHEA-COMP:14399"/>
        <dbReference type="Rhea" id="RHEA-COMP:14689"/>
        <dbReference type="Rhea" id="RHEA-COMP:14690"/>
        <dbReference type="ChEBI" id="CHEBI:15378"/>
        <dbReference type="ChEBI" id="CHEBI:29033"/>
        <dbReference type="ChEBI" id="CHEBI:29034"/>
        <dbReference type="ChEBI" id="CHEBI:33542"/>
        <dbReference type="ChEBI" id="CHEBI:61963"/>
        <dbReference type="ChEBI" id="CHEBI:140664"/>
        <dbReference type="EC" id="2.8.5.2"/>
    </reaction>
</comment>
<evidence type="ECO:0000256" key="13">
    <source>
        <dbReference type="ARBA" id="ARBA00048423"/>
    </source>
</evidence>
<dbReference type="Proteomes" id="UP000070107">
    <property type="component" value="Unassembled WGS sequence"/>
</dbReference>
<evidence type="ECO:0000313" key="20">
    <source>
        <dbReference type="EMBL" id="KXF74954.1"/>
    </source>
</evidence>
<evidence type="ECO:0000256" key="8">
    <source>
        <dbReference type="ARBA" id="ARBA00022764"/>
    </source>
</evidence>
<organism evidence="20 21">
    <name type="scientific">Paramesorhizobium deserti</name>
    <dbReference type="NCBI Taxonomy" id="1494590"/>
    <lineage>
        <taxon>Bacteria</taxon>
        <taxon>Pseudomonadati</taxon>
        <taxon>Pseudomonadota</taxon>
        <taxon>Alphaproteobacteria</taxon>
        <taxon>Hyphomicrobiales</taxon>
        <taxon>Phyllobacteriaceae</taxon>
        <taxon>Paramesorhizobium</taxon>
    </lineage>
</organism>
<dbReference type="GO" id="GO:0020037">
    <property type="term" value="F:heme binding"/>
    <property type="evidence" value="ECO:0007669"/>
    <property type="project" value="InterPro"/>
</dbReference>
<comment type="cofactor">
    <cofactor evidence="14 16">
        <name>heme</name>
        <dbReference type="ChEBI" id="CHEBI:30413"/>
    </cofactor>
    <text evidence="14 16">Binds 2 heme groups per subunit.</text>
</comment>
<keyword evidence="9 14" id="KW-0249">Electron transport</keyword>
<feature type="binding site" description="covalent" evidence="16">
    <location>
        <position position="77"/>
    </location>
    <ligand>
        <name>heme c</name>
        <dbReference type="ChEBI" id="CHEBI:61717"/>
        <label>1</label>
    </ligand>
</feature>
<dbReference type="RefSeq" id="WP_068885187.1">
    <property type="nucleotide sequence ID" value="NZ_LNTU01000040.1"/>
</dbReference>
<sequence length="259" mass="28383">MRILCGVAAIFVVLTCHIAAADGIEDEDRRSGFDFMAPETRALQSDDTSNPGMLWVLQGEQLWQQAEGQAEIACSGCHGDASRTMHGVAARYPAYDEATGRPIDLAGRINSCRATRQRAEPLAPESDALLALTTYVAHQSRGMRVMPAADPRLAPFRENGRRLFQSRIGQLDLSCASCHDDNWGKRLGGAPIPQAHPNGYPLYRLEWQAVGSLQRRLRNCMIGVRAEPFAFGAPELVDLELYLTERGSGLPIETPAVRP</sequence>
<comment type="subcellular location">
    <subcellularLocation>
        <location evidence="1 14">Periplasm</location>
    </subcellularLocation>
</comment>
<dbReference type="PIRSF" id="PIRSF038455">
    <property type="entry name" value="SoxA"/>
    <property type="match status" value="1"/>
</dbReference>
<evidence type="ECO:0000256" key="10">
    <source>
        <dbReference type="ARBA" id="ARBA00023004"/>
    </source>
</evidence>
<feature type="signal peptide" evidence="18">
    <location>
        <begin position="1"/>
        <end position="21"/>
    </location>
</feature>
<dbReference type="EMBL" id="LNTU01000040">
    <property type="protein sequence ID" value="KXF74954.1"/>
    <property type="molecule type" value="Genomic_DNA"/>
</dbReference>
<name>A0A135HP25_9HYPH</name>
<dbReference type="GO" id="GO:0009055">
    <property type="term" value="F:electron transfer activity"/>
    <property type="evidence" value="ECO:0007669"/>
    <property type="project" value="InterPro"/>
</dbReference>
<reference evidence="20 21" key="1">
    <citation type="submission" date="2015-11" db="EMBL/GenBank/DDBJ databases">
        <title>Draft genome sequence of Paramesorhizobium deserti A-3-E, a strain highly resistant to diverse beta-lactam antibiotics.</title>
        <authorList>
            <person name="Lv R."/>
            <person name="Yang X."/>
            <person name="Fang N."/>
            <person name="Guo J."/>
            <person name="Luo X."/>
            <person name="Peng F."/>
            <person name="Yang R."/>
            <person name="Cui Y."/>
            <person name="Fang C."/>
            <person name="Song Y."/>
        </authorList>
    </citation>
    <scope>NUCLEOTIDE SEQUENCE [LARGE SCALE GENOMIC DNA]</scope>
    <source>
        <strain evidence="20 21">A-3-E</strain>
    </source>
</reference>
<dbReference type="InterPro" id="IPR036909">
    <property type="entry name" value="Cyt_c-like_dom_sf"/>
</dbReference>
<keyword evidence="3 14" id="KW-0813">Transport</keyword>
<evidence type="ECO:0000256" key="17">
    <source>
        <dbReference type="PIRSR" id="PIRSR038455-3"/>
    </source>
</evidence>
<comment type="catalytic activity">
    <reaction evidence="12 14">
        <text>L-cysteinyl-[SoxY protein] + thiosulfate + 2 Fe(III)-[cytochrome c] = S-sulfosulfanyl-L-cysteinyl-[SoxY protein] + 2 Fe(II)-[cytochrome c] + 2 H(+)</text>
        <dbReference type="Rhea" id="RHEA:56720"/>
        <dbReference type="Rhea" id="RHEA-COMP:10350"/>
        <dbReference type="Rhea" id="RHEA-COMP:14328"/>
        <dbReference type="Rhea" id="RHEA-COMP:14399"/>
        <dbReference type="Rhea" id="RHEA-COMP:14691"/>
        <dbReference type="ChEBI" id="CHEBI:15378"/>
        <dbReference type="ChEBI" id="CHEBI:29033"/>
        <dbReference type="ChEBI" id="CHEBI:29034"/>
        <dbReference type="ChEBI" id="CHEBI:29950"/>
        <dbReference type="ChEBI" id="CHEBI:33542"/>
        <dbReference type="ChEBI" id="CHEBI:139321"/>
        <dbReference type="EC" id="2.8.5.2"/>
    </reaction>
</comment>
<evidence type="ECO:0000256" key="9">
    <source>
        <dbReference type="ARBA" id="ARBA00022982"/>
    </source>
</evidence>
<feature type="binding site" description="axial binding residue" evidence="17">
    <location>
        <position position="112"/>
    </location>
    <ligand>
        <name>heme c</name>
        <dbReference type="ChEBI" id="CHEBI:61717"/>
        <label>1</label>
    </ligand>
    <ligandPart>
        <name>Fe</name>
        <dbReference type="ChEBI" id="CHEBI:18248"/>
    </ligandPart>
</feature>
<dbReference type="STRING" id="1494590.ATN84_22350"/>
<dbReference type="Pfam" id="PF21342">
    <property type="entry name" value="SoxA-TsdA_cyt-c"/>
    <property type="match status" value="2"/>
</dbReference>
<feature type="binding site" description="axial binding residue" evidence="17">
    <location>
        <position position="179"/>
    </location>
    <ligand>
        <name>heme c</name>
        <dbReference type="ChEBI" id="CHEBI:61717"/>
        <label>2</label>
    </ligand>
    <ligandPart>
        <name>Fe</name>
        <dbReference type="ChEBI" id="CHEBI:18248"/>
    </ligandPart>
</feature>
<feature type="binding site" description="covalent" evidence="16">
    <location>
        <position position="175"/>
    </location>
    <ligand>
        <name>heme c</name>
        <dbReference type="ChEBI" id="CHEBI:61717"/>
        <label>2</label>
    </ligand>
</feature>
<comment type="similarity">
    <text evidence="11 14">Belongs to the SoxA family.</text>
</comment>
<evidence type="ECO:0000256" key="1">
    <source>
        <dbReference type="ARBA" id="ARBA00004418"/>
    </source>
</evidence>
<dbReference type="AlphaFoldDB" id="A0A135HP25"/>
<keyword evidence="4 14" id="KW-0349">Heme</keyword>
<dbReference type="InterPro" id="IPR025710">
    <property type="entry name" value="SoxA"/>
</dbReference>
<evidence type="ECO:0000256" key="11">
    <source>
        <dbReference type="ARBA" id="ARBA00025746"/>
    </source>
</evidence>
<dbReference type="GO" id="GO:0042597">
    <property type="term" value="C:periplasmic space"/>
    <property type="evidence" value="ECO:0007669"/>
    <property type="project" value="UniProtKB-SubCell"/>
</dbReference>
<dbReference type="GO" id="GO:0016740">
    <property type="term" value="F:transferase activity"/>
    <property type="evidence" value="ECO:0007669"/>
    <property type="project" value="UniProtKB-KW"/>
</dbReference>